<reference evidence="1" key="1">
    <citation type="journal article" date="2020" name="Stud. Mycol.">
        <title>101 Dothideomycetes genomes: a test case for predicting lifestyles and emergence of pathogens.</title>
        <authorList>
            <person name="Haridas S."/>
            <person name="Albert R."/>
            <person name="Binder M."/>
            <person name="Bloem J."/>
            <person name="Labutti K."/>
            <person name="Salamov A."/>
            <person name="Andreopoulos B."/>
            <person name="Baker S."/>
            <person name="Barry K."/>
            <person name="Bills G."/>
            <person name="Bluhm B."/>
            <person name="Cannon C."/>
            <person name="Castanera R."/>
            <person name="Culley D."/>
            <person name="Daum C."/>
            <person name="Ezra D."/>
            <person name="Gonzalez J."/>
            <person name="Henrissat B."/>
            <person name="Kuo A."/>
            <person name="Liang C."/>
            <person name="Lipzen A."/>
            <person name="Lutzoni F."/>
            <person name="Magnuson J."/>
            <person name="Mondo S."/>
            <person name="Nolan M."/>
            <person name="Ohm R."/>
            <person name="Pangilinan J."/>
            <person name="Park H.-J."/>
            <person name="Ramirez L."/>
            <person name="Alfaro M."/>
            <person name="Sun H."/>
            <person name="Tritt A."/>
            <person name="Yoshinaga Y."/>
            <person name="Zwiers L.-H."/>
            <person name="Turgeon B."/>
            <person name="Goodwin S."/>
            <person name="Spatafora J."/>
            <person name="Crous P."/>
            <person name="Grigoriev I."/>
        </authorList>
    </citation>
    <scope>NUCLEOTIDE SEQUENCE</scope>
    <source>
        <strain evidence="1">CBS 133067</strain>
    </source>
</reference>
<sequence length="307" mass="34111">MTPKGPGNNHFRPRHISTFWKSRIPDIETLKKLVPNSVLVGFDIKSSLQQDVVKEIGLAFLRVDGQAPHFWPGSLQSFHDQNKFQVSSVQVCNRVSLPREKFDYGTEFVVQAEEVAPLVERLVSLLKGKGNLVLVGFDLFHVMRWISREAPALSSLFMAWAIGVDSNHSGCRRGSNDAVRCLAILSGLVSSAPFTAPSPEVTLYNRPRKSSGGDHLTVRIATADGSTLPSELKSPKAVAEHFAEYELETVAVNRRDQYTRENEASYWWLSFQTAESLESFTTKTNGSMLNGKRLVVDSLACMDKGQI</sequence>
<protein>
    <submittedName>
        <fullName evidence="1">Uncharacterized protein</fullName>
    </submittedName>
</protein>
<organism evidence="1 2">
    <name type="scientific">Rhizodiscina lignyota</name>
    <dbReference type="NCBI Taxonomy" id="1504668"/>
    <lineage>
        <taxon>Eukaryota</taxon>
        <taxon>Fungi</taxon>
        <taxon>Dikarya</taxon>
        <taxon>Ascomycota</taxon>
        <taxon>Pezizomycotina</taxon>
        <taxon>Dothideomycetes</taxon>
        <taxon>Pleosporomycetidae</taxon>
        <taxon>Aulographales</taxon>
        <taxon>Rhizodiscinaceae</taxon>
        <taxon>Rhizodiscina</taxon>
    </lineage>
</organism>
<proteinExistence type="predicted"/>
<accession>A0A9P4I957</accession>
<keyword evidence="2" id="KW-1185">Reference proteome</keyword>
<dbReference type="Proteomes" id="UP000799772">
    <property type="component" value="Unassembled WGS sequence"/>
</dbReference>
<dbReference type="AlphaFoldDB" id="A0A9P4I957"/>
<evidence type="ECO:0000313" key="2">
    <source>
        <dbReference type="Proteomes" id="UP000799772"/>
    </source>
</evidence>
<dbReference type="EMBL" id="ML978135">
    <property type="protein sequence ID" value="KAF2094051.1"/>
    <property type="molecule type" value="Genomic_DNA"/>
</dbReference>
<gene>
    <name evidence="1" type="ORF">NA57DRAFT_80472</name>
</gene>
<dbReference type="OrthoDB" id="3945442at2759"/>
<evidence type="ECO:0000313" key="1">
    <source>
        <dbReference type="EMBL" id="KAF2094051.1"/>
    </source>
</evidence>
<name>A0A9P4I957_9PEZI</name>
<comment type="caution">
    <text evidence="1">The sequence shown here is derived from an EMBL/GenBank/DDBJ whole genome shotgun (WGS) entry which is preliminary data.</text>
</comment>